<dbReference type="PANTHER" id="PTHR10520:SF12">
    <property type="entry name" value="TRIFUNCTIONAL PURINE BIOSYNTHETIC PROTEIN ADENOSINE-3"/>
    <property type="match status" value="1"/>
</dbReference>
<keyword evidence="7 15" id="KW-0436">Ligase</keyword>
<dbReference type="InterPro" id="IPR010918">
    <property type="entry name" value="PurM-like_C_dom"/>
</dbReference>
<evidence type="ECO:0000259" key="16">
    <source>
        <dbReference type="Pfam" id="PF00586"/>
    </source>
</evidence>
<dbReference type="Gene3D" id="3.30.1330.10">
    <property type="entry name" value="PurM-like, N-terminal domain"/>
    <property type="match status" value="1"/>
</dbReference>
<comment type="catalytic activity">
    <reaction evidence="14 15">
        <text>2-formamido-N(1)-(5-O-phospho-beta-D-ribosyl)acetamidine + ATP = 5-amino-1-(5-phospho-beta-D-ribosyl)imidazole + ADP + phosphate + H(+)</text>
        <dbReference type="Rhea" id="RHEA:23032"/>
        <dbReference type="ChEBI" id="CHEBI:15378"/>
        <dbReference type="ChEBI" id="CHEBI:30616"/>
        <dbReference type="ChEBI" id="CHEBI:43474"/>
        <dbReference type="ChEBI" id="CHEBI:137981"/>
        <dbReference type="ChEBI" id="CHEBI:147287"/>
        <dbReference type="ChEBI" id="CHEBI:456216"/>
        <dbReference type="EC" id="6.3.3.1"/>
    </reaction>
</comment>
<dbReference type="EC" id="6.3.3.1" evidence="4 15"/>
<evidence type="ECO:0000256" key="3">
    <source>
        <dbReference type="ARBA" id="ARBA00010280"/>
    </source>
</evidence>
<evidence type="ECO:0000256" key="7">
    <source>
        <dbReference type="ARBA" id="ARBA00022598"/>
    </source>
</evidence>
<dbReference type="NCBIfam" id="TIGR00878">
    <property type="entry name" value="purM"/>
    <property type="match status" value="1"/>
</dbReference>
<dbReference type="GO" id="GO:0006189">
    <property type="term" value="P:'de novo' IMP biosynthetic process"/>
    <property type="evidence" value="ECO:0007669"/>
    <property type="project" value="UniProtKB-UniRule"/>
</dbReference>
<keyword evidence="6 15" id="KW-0963">Cytoplasm</keyword>
<keyword evidence="19" id="KW-1185">Reference proteome</keyword>
<evidence type="ECO:0000256" key="15">
    <source>
        <dbReference type="HAMAP-Rule" id="MF_00741"/>
    </source>
</evidence>
<evidence type="ECO:0000256" key="9">
    <source>
        <dbReference type="ARBA" id="ARBA00022755"/>
    </source>
</evidence>
<evidence type="ECO:0000313" key="19">
    <source>
        <dbReference type="Proteomes" id="UP000588647"/>
    </source>
</evidence>
<evidence type="ECO:0000256" key="12">
    <source>
        <dbReference type="ARBA" id="ARBA00032931"/>
    </source>
</evidence>
<dbReference type="InterPro" id="IPR004733">
    <property type="entry name" value="PurM_cligase"/>
</dbReference>
<sequence length="355" mass="36809">MADNTNALTYRDAGVDIDAGNELVRRIKPHVRATARRGADGEIGGFGGLFDLKAAGFTDPLLVAANDGVGTKLRVAIETGIHDTIGIDLVAMCVNDLVVQGAEPLFFLDYYATGKLDPAEGEAIVRGIAEGCRQAGCALIGGETAEMPGLYADKDYDLAGFAVGAVERDRLLPAGGIVAGDMILGLASSGVHSNGYSLVRRIVELSGASYDEPAPFDASRSLGAALIEPTRIYVKPLLSVFAETSGIKALAHITGGGFVENIPRVLPDTLRADIDLFAVPVPPVFGWLSRTGGVAEAEMLRTFNCGIGMIVVVSEADAATVGALLQAAGETVVPLGRVLERKGEAVTFNGSLALA</sequence>
<dbReference type="PANTHER" id="PTHR10520">
    <property type="entry name" value="TRIFUNCTIONAL PURINE BIOSYNTHETIC PROTEIN ADENOSINE-3-RELATED"/>
    <property type="match status" value="1"/>
</dbReference>
<keyword evidence="8 15" id="KW-0547">Nucleotide-binding</keyword>
<dbReference type="HAMAP" id="MF_00741">
    <property type="entry name" value="AIRS"/>
    <property type="match status" value="1"/>
</dbReference>
<dbReference type="GO" id="GO:0046084">
    <property type="term" value="P:adenine biosynthetic process"/>
    <property type="evidence" value="ECO:0007669"/>
    <property type="project" value="TreeGrafter"/>
</dbReference>
<dbReference type="InterPro" id="IPR016188">
    <property type="entry name" value="PurM-like_N"/>
</dbReference>
<name>A0A7W6MMQ2_9HYPH</name>
<evidence type="ECO:0000256" key="11">
    <source>
        <dbReference type="ARBA" id="ARBA00031908"/>
    </source>
</evidence>
<dbReference type="UniPathway" id="UPA00074">
    <property type="reaction ID" value="UER00129"/>
</dbReference>
<keyword evidence="10 15" id="KW-0067">ATP-binding</keyword>
<comment type="subcellular location">
    <subcellularLocation>
        <location evidence="1 15">Cytoplasm</location>
    </subcellularLocation>
</comment>
<comment type="caution">
    <text evidence="18">The sequence shown here is derived from an EMBL/GenBank/DDBJ whole genome shotgun (WGS) entry which is preliminary data.</text>
</comment>
<dbReference type="GO" id="GO:0005829">
    <property type="term" value="C:cytosol"/>
    <property type="evidence" value="ECO:0007669"/>
    <property type="project" value="TreeGrafter"/>
</dbReference>
<dbReference type="SUPFAM" id="SSF56042">
    <property type="entry name" value="PurM C-terminal domain-like"/>
    <property type="match status" value="1"/>
</dbReference>
<evidence type="ECO:0000256" key="5">
    <source>
        <dbReference type="ARBA" id="ARBA00020367"/>
    </source>
</evidence>
<reference evidence="18 19" key="1">
    <citation type="submission" date="2020-08" db="EMBL/GenBank/DDBJ databases">
        <title>Genomic Encyclopedia of Type Strains, Phase IV (KMG-IV): sequencing the most valuable type-strain genomes for metagenomic binning, comparative biology and taxonomic classification.</title>
        <authorList>
            <person name="Goeker M."/>
        </authorList>
    </citation>
    <scope>NUCLEOTIDE SEQUENCE [LARGE SCALE GENOMIC DNA]</scope>
    <source>
        <strain evidence="18 19">DSM 103570</strain>
    </source>
</reference>
<evidence type="ECO:0000256" key="13">
    <source>
        <dbReference type="ARBA" id="ARBA00033093"/>
    </source>
</evidence>
<evidence type="ECO:0000256" key="2">
    <source>
        <dbReference type="ARBA" id="ARBA00004686"/>
    </source>
</evidence>
<evidence type="ECO:0000256" key="1">
    <source>
        <dbReference type="ARBA" id="ARBA00004496"/>
    </source>
</evidence>
<comment type="similarity">
    <text evidence="3 15">Belongs to the AIR synthase family.</text>
</comment>
<dbReference type="Pfam" id="PF02769">
    <property type="entry name" value="AIRS_C"/>
    <property type="match status" value="1"/>
</dbReference>
<feature type="domain" description="PurM-like N-terminal" evidence="16">
    <location>
        <begin position="61"/>
        <end position="166"/>
    </location>
</feature>
<dbReference type="InterPro" id="IPR036921">
    <property type="entry name" value="PurM-like_N_sf"/>
</dbReference>
<evidence type="ECO:0000256" key="14">
    <source>
        <dbReference type="ARBA" id="ARBA00049057"/>
    </source>
</evidence>
<dbReference type="AlphaFoldDB" id="A0A7W6MMQ2"/>
<accession>A0A7W6MMQ2</accession>
<dbReference type="FunFam" id="3.90.650.10:FF:000011">
    <property type="entry name" value="Phosphoribosylformylglycinamidine cyclo-ligase"/>
    <property type="match status" value="1"/>
</dbReference>
<evidence type="ECO:0000313" key="18">
    <source>
        <dbReference type="EMBL" id="MBB4001053.1"/>
    </source>
</evidence>
<evidence type="ECO:0000256" key="4">
    <source>
        <dbReference type="ARBA" id="ARBA00013047"/>
    </source>
</evidence>
<organism evidence="18 19">
    <name type="scientific">Aurantimonas endophytica</name>
    <dbReference type="NCBI Taxonomy" id="1522175"/>
    <lineage>
        <taxon>Bacteria</taxon>
        <taxon>Pseudomonadati</taxon>
        <taxon>Pseudomonadota</taxon>
        <taxon>Alphaproteobacteria</taxon>
        <taxon>Hyphomicrobiales</taxon>
        <taxon>Aurantimonadaceae</taxon>
        <taxon>Aurantimonas</taxon>
    </lineage>
</organism>
<dbReference type="EMBL" id="JACIEM010000001">
    <property type="protein sequence ID" value="MBB4001053.1"/>
    <property type="molecule type" value="Genomic_DNA"/>
</dbReference>
<feature type="domain" description="PurM-like C-terminal" evidence="17">
    <location>
        <begin position="179"/>
        <end position="347"/>
    </location>
</feature>
<dbReference type="CDD" id="cd02196">
    <property type="entry name" value="PurM"/>
    <property type="match status" value="1"/>
</dbReference>
<dbReference type="Pfam" id="PF00586">
    <property type="entry name" value="AIRS"/>
    <property type="match status" value="1"/>
</dbReference>
<evidence type="ECO:0000259" key="17">
    <source>
        <dbReference type="Pfam" id="PF02769"/>
    </source>
</evidence>
<keyword evidence="9 15" id="KW-0658">Purine biosynthesis</keyword>
<dbReference type="InterPro" id="IPR036676">
    <property type="entry name" value="PurM-like_C_sf"/>
</dbReference>
<evidence type="ECO:0000256" key="8">
    <source>
        <dbReference type="ARBA" id="ARBA00022741"/>
    </source>
</evidence>
<dbReference type="GO" id="GO:0004637">
    <property type="term" value="F:phosphoribosylamine-glycine ligase activity"/>
    <property type="evidence" value="ECO:0007669"/>
    <property type="project" value="TreeGrafter"/>
</dbReference>
<dbReference type="RefSeq" id="WP_183205334.1">
    <property type="nucleotide sequence ID" value="NZ_JAAAMM010000001.1"/>
</dbReference>
<dbReference type="GO" id="GO:0004641">
    <property type="term" value="F:phosphoribosylformylglycinamidine cyclo-ligase activity"/>
    <property type="evidence" value="ECO:0007669"/>
    <property type="project" value="UniProtKB-UniRule"/>
</dbReference>
<dbReference type="GO" id="GO:0005524">
    <property type="term" value="F:ATP binding"/>
    <property type="evidence" value="ECO:0007669"/>
    <property type="project" value="UniProtKB-KW"/>
</dbReference>
<dbReference type="Gene3D" id="3.90.650.10">
    <property type="entry name" value="PurM-like C-terminal domain"/>
    <property type="match status" value="1"/>
</dbReference>
<evidence type="ECO:0000256" key="6">
    <source>
        <dbReference type="ARBA" id="ARBA00022490"/>
    </source>
</evidence>
<dbReference type="SUPFAM" id="SSF55326">
    <property type="entry name" value="PurM N-terminal domain-like"/>
    <property type="match status" value="1"/>
</dbReference>
<evidence type="ECO:0000256" key="10">
    <source>
        <dbReference type="ARBA" id="ARBA00022840"/>
    </source>
</evidence>
<protein>
    <recommendedName>
        <fullName evidence="5 15">Phosphoribosylformylglycinamidine cyclo-ligase</fullName>
        <ecNumber evidence="4 15">6.3.3.1</ecNumber>
    </recommendedName>
    <alternativeName>
        <fullName evidence="12 15">AIR synthase</fullName>
    </alternativeName>
    <alternativeName>
        <fullName evidence="13 15">AIRS</fullName>
    </alternativeName>
    <alternativeName>
        <fullName evidence="11 15">Phosphoribosyl-aminoimidazole synthetase</fullName>
    </alternativeName>
</protein>
<dbReference type="Proteomes" id="UP000588647">
    <property type="component" value="Unassembled WGS sequence"/>
</dbReference>
<dbReference type="FunFam" id="3.30.1330.10:FF:000001">
    <property type="entry name" value="Phosphoribosylformylglycinamidine cyclo-ligase"/>
    <property type="match status" value="1"/>
</dbReference>
<comment type="pathway">
    <text evidence="2 15">Purine metabolism; IMP biosynthesis via de novo pathway; 5-amino-1-(5-phospho-D-ribosyl)imidazole from N(2)-formyl-N(1)-(5-phospho-D-ribosyl)glycinamide: step 2/2.</text>
</comment>
<gene>
    <name evidence="15" type="primary">purM</name>
    <name evidence="18" type="ORF">GGR03_000100</name>
</gene>
<proteinExistence type="inferred from homology"/>